<dbReference type="Gene3D" id="3.30.420.40">
    <property type="match status" value="1"/>
</dbReference>
<evidence type="ECO:0000313" key="1">
    <source>
        <dbReference type="EMBL" id="SCM82136.1"/>
    </source>
</evidence>
<dbReference type="InterPro" id="IPR043129">
    <property type="entry name" value="ATPase_NBD"/>
</dbReference>
<dbReference type="AlphaFoldDB" id="A0A212LXB7"/>
<dbReference type="RefSeq" id="WP_288184884.1">
    <property type="nucleotide sequence ID" value="NZ_LT608335.1"/>
</dbReference>
<dbReference type="EMBL" id="FMJE01000004">
    <property type="protein sequence ID" value="SCM82136.1"/>
    <property type="molecule type" value="Genomic_DNA"/>
</dbReference>
<gene>
    <name evidence="1" type="ORF">KL86SPO_40621</name>
</gene>
<name>A0A212LXB7_9FIRM</name>
<sequence>MAGGLTIDFGNCYTVAAYWRQDVRQAEVLYIPGVTRPIPGNAVGQAKRVYAAPSLISYGAAEAGEVLLVGQEAAEGLSGVAVERKLFSNLQADVITGKTVYSMAGRRRLSGQEIAGDYLASFISRAGQALGLAGEAAIMFTMPAAACQSEKIWQRYRRWLENAVRQAGFSRLELVEQPWAAARGAGMPLKPEAVYVVITVNADMVEAVIVRVTIPAGKENMADARFLMSGPGGCYPYSGGSGFSQDDTGKRHLRVLSRCAEWLTGEEPGGEPMQLTATVQQALREAERLGYPAGSLAGAVVTGSSVTPAIVAALHSLFTGIPVYDKQPLAAAACGGAALAAGEDACGYIRHSYGLRFLAAAGYQYRELVGAGMFYPSTGAVGEFTVKASYDGQQEFALFIYRLEDGGQCINEENPLILTTRLPAAKGQAVLTVSVSLDSAGQLLVTATAAGSGELLADRAVVAKLV</sequence>
<proteinExistence type="predicted"/>
<reference evidence="1" key="1">
    <citation type="submission" date="2016-08" db="EMBL/GenBank/DDBJ databases">
        <authorList>
            <person name="Seilhamer J.J."/>
        </authorList>
    </citation>
    <scope>NUCLEOTIDE SEQUENCE</scope>
    <source>
        <strain evidence="1">86</strain>
    </source>
</reference>
<organism evidence="1">
    <name type="scientific">uncultured Sporomusa sp</name>
    <dbReference type="NCBI Taxonomy" id="307249"/>
    <lineage>
        <taxon>Bacteria</taxon>
        <taxon>Bacillati</taxon>
        <taxon>Bacillota</taxon>
        <taxon>Negativicutes</taxon>
        <taxon>Selenomonadales</taxon>
        <taxon>Sporomusaceae</taxon>
        <taxon>Sporomusa</taxon>
        <taxon>environmental samples</taxon>
    </lineage>
</organism>
<dbReference type="SUPFAM" id="SSF53067">
    <property type="entry name" value="Actin-like ATPase domain"/>
    <property type="match status" value="1"/>
</dbReference>
<accession>A0A212LXB7</accession>
<protein>
    <submittedName>
        <fullName evidence="1">Uncharacterized protein</fullName>
    </submittedName>
</protein>